<dbReference type="InterPro" id="IPR012934">
    <property type="entry name" value="Znf_AD"/>
</dbReference>
<gene>
    <name evidence="18" type="primary">LOC108041821</name>
    <name evidence="16" type="synonym">108041821</name>
</gene>
<keyword evidence="9" id="KW-0539">Nucleus</keyword>
<evidence type="ECO:0000259" key="13">
    <source>
        <dbReference type="PROSITE" id="PS50157"/>
    </source>
</evidence>
<dbReference type="InterPro" id="IPR003604">
    <property type="entry name" value="Matrin/U1-like-C_Znf_C2H2"/>
</dbReference>
<dbReference type="RefSeq" id="XP_016975341.1">
    <property type="nucleotide sequence ID" value="XM_017119852.1"/>
</dbReference>
<evidence type="ECO:0000256" key="12">
    <source>
        <dbReference type="SAM" id="MobiDB-lite"/>
    </source>
</evidence>
<feature type="domain" description="C2H2-type" evidence="13">
    <location>
        <begin position="256"/>
        <end position="283"/>
    </location>
</feature>
<dbReference type="Gene3D" id="3.30.160.60">
    <property type="entry name" value="Classic Zinc Finger"/>
    <property type="match status" value="4"/>
</dbReference>
<evidence type="ECO:0000259" key="15">
    <source>
        <dbReference type="PROSITE" id="PS51915"/>
    </source>
</evidence>
<keyword evidence="4" id="KW-0677">Repeat</keyword>
<accession>A0A6P4EPW5</accession>
<feature type="binding site" evidence="11">
    <location>
        <position position="5"/>
    </location>
    <ligand>
        <name>Zn(2+)</name>
        <dbReference type="ChEBI" id="CHEBI:29105"/>
    </ligand>
</feature>
<reference evidence="18" key="2">
    <citation type="submission" date="2025-04" db="UniProtKB">
        <authorList>
            <consortium name="RefSeq"/>
        </authorList>
    </citation>
    <scope>IDENTIFICATION</scope>
</reference>
<dbReference type="PROSITE" id="PS50171">
    <property type="entry name" value="ZF_MATRIN"/>
    <property type="match status" value="1"/>
</dbReference>
<dbReference type="PANTHER" id="PTHR47772:SF15">
    <property type="entry name" value="REDUCED EXPRESSION 2-RELATED"/>
    <property type="match status" value="1"/>
</dbReference>
<dbReference type="InterPro" id="IPR036236">
    <property type="entry name" value="Znf_C2H2_sf"/>
</dbReference>
<feature type="compositionally biased region" description="Basic and acidic residues" evidence="12">
    <location>
        <begin position="398"/>
        <end position="418"/>
    </location>
</feature>
<keyword evidence="3 11" id="KW-0479">Metal-binding</keyword>
<dbReference type="AlphaFoldDB" id="A0A6P4EPW5"/>
<dbReference type="Pfam" id="PF00096">
    <property type="entry name" value="zf-C2H2"/>
    <property type="match status" value="2"/>
</dbReference>
<evidence type="ECO:0000256" key="6">
    <source>
        <dbReference type="ARBA" id="ARBA00022833"/>
    </source>
</evidence>
<sequence>MTALCRTCGQGAEHAKTLFDKEGSDVLYNILKLTGLLLCEKPGLPSRICLSCLLDLNEAIAFRERCIKINNSWFEDQDQEKDLGVPKEEVVCQEEFRVEVVLRNIPPPRTRIPDETPSKAIDVSETVNDAPSPYLVDPLRCEDIIHVKNEPLLSDEEPEESGNQTIIEEVFKNQYVLERERRNHEIMEGVPSCKRKNRERLLKTSRAKSKQCLKKKTNEENVETPVKRSKTKEEKYATRNKWAALKRAHAKEQRLYFCDQCGKTFSEKGNFNVHLTRHKGTKEFQCKECDRKEFTQHLLNLHVRVKHRGELPYVCKFCGQRFDNCLKRLFHERKHKESPDQRPHVCPICKKAFKTRDVLKKHGVVHTGEQPFHCELCQTHFNRRNSLVTHFKSKQHQKKVEEQAKKQDVGDKTVLDVE</sequence>
<keyword evidence="17" id="KW-1185">Reference proteome</keyword>
<feature type="region of interest" description="Disordered" evidence="12">
    <location>
        <begin position="392"/>
        <end position="418"/>
    </location>
</feature>
<feature type="compositionally biased region" description="Basic residues" evidence="12">
    <location>
        <begin position="204"/>
        <end position="215"/>
    </location>
</feature>
<feature type="domain" description="C2H2-type" evidence="13">
    <location>
        <begin position="344"/>
        <end position="371"/>
    </location>
</feature>
<dbReference type="Pfam" id="PF07776">
    <property type="entry name" value="zf-AD"/>
    <property type="match status" value="1"/>
</dbReference>
<dbReference type="SMART" id="SM00868">
    <property type="entry name" value="zf-AD"/>
    <property type="match status" value="1"/>
</dbReference>
<feature type="region of interest" description="Disordered" evidence="12">
    <location>
        <begin position="204"/>
        <end position="234"/>
    </location>
</feature>
<dbReference type="Pfam" id="PF12874">
    <property type="entry name" value="zf-met"/>
    <property type="match status" value="1"/>
</dbReference>
<evidence type="ECO:0000256" key="4">
    <source>
        <dbReference type="ARBA" id="ARBA00022737"/>
    </source>
</evidence>
<dbReference type="InterPro" id="IPR050636">
    <property type="entry name" value="C2H2-ZF_domain-containing"/>
</dbReference>
<feature type="binding site" evidence="11">
    <location>
        <position position="52"/>
    </location>
    <ligand>
        <name>Zn(2+)</name>
        <dbReference type="ChEBI" id="CHEBI:29105"/>
    </ligand>
</feature>
<dbReference type="Proteomes" id="UP001652680">
    <property type="component" value="Unassembled WGS sequence"/>
</dbReference>
<evidence type="ECO:0000313" key="16">
    <source>
        <dbReference type="EnsemblMetazoa" id="XP_016975341.1"/>
    </source>
</evidence>
<protein>
    <submittedName>
        <fullName evidence="18">Zinc finger protein 32-like</fullName>
    </submittedName>
</protein>
<dbReference type="PROSITE" id="PS00028">
    <property type="entry name" value="ZINC_FINGER_C2H2_1"/>
    <property type="match status" value="4"/>
</dbReference>
<evidence type="ECO:0000259" key="14">
    <source>
        <dbReference type="PROSITE" id="PS50171"/>
    </source>
</evidence>
<dbReference type="InterPro" id="IPR000690">
    <property type="entry name" value="Matrin/U1-C_Znf_C2H2"/>
</dbReference>
<evidence type="ECO:0000256" key="5">
    <source>
        <dbReference type="ARBA" id="ARBA00022771"/>
    </source>
</evidence>
<dbReference type="GO" id="GO:0005634">
    <property type="term" value="C:nucleus"/>
    <property type="evidence" value="ECO:0007669"/>
    <property type="project" value="UniProtKB-SubCell"/>
</dbReference>
<keyword evidence="8" id="KW-0804">Transcription</keyword>
<dbReference type="GO" id="GO:0008270">
    <property type="term" value="F:zinc ion binding"/>
    <property type="evidence" value="ECO:0007669"/>
    <property type="project" value="UniProtKB-UniRule"/>
</dbReference>
<dbReference type="Gene3D" id="3.40.1800.20">
    <property type="match status" value="1"/>
</dbReference>
<dbReference type="SMART" id="SM00355">
    <property type="entry name" value="ZnF_C2H2"/>
    <property type="match status" value="5"/>
</dbReference>
<feature type="domain" description="C2H2-type" evidence="13">
    <location>
        <begin position="372"/>
        <end position="401"/>
    </location>
</feature>
<dbReference type="PROSITE" id="PS51915">
    <property type="entry name" value="ZAD"/>
    <property type="match status" value="1"/>
</dbReference>
<proteinExistence type="inferred from homology"/>
<evidence type="ECO:0000256" key="11">
    <source>
        <dbReference type="PROSITE-ProRule" id="PRU01263"/>
    </source>
</evidence>
<dbReference type="SUPFAM" id="SSF57716">
    <property type="entry name" value="Glucocorticoid receptor-like (DNA-binding domain)"/>
    <property type="match status" value="1"/>
</dbReference>
<evidence type="ECO:0000313" key="17">
    <source>
        <dbReference type="Proteomes" id="UP001652680"/>
    </source>
</evidence>
<dbReference type="GO" id="GO:0003676">
    <property type="term" value="F:nucleic acid binding"/>
    <property type="evidence" value="ECO:0007669"/>
    <property type="project" value="InterPro"/>
</dbReference>
<dbReference type="GeneID" id="108041821"/>
<dbReference type="SMART" id="SM00451">
    <property type="entry name" value="ZnF_U1"/>
    <property type="match status" value="1"/>
</dbReference>
<feature type="binding site" evidence="11">
    <location>
        <position position="49"/>
    </location>
    <ligand>
        <name>Zn(2+)</name>
        <dbReference type="ChEBI" id="CHEBI:29105"/>
    </ligand>
</feature>
<keyword evidence="7" id="KW-0805">Transcription regulation</keyword>
<dbReference type="OrthoDB" id="3176202at2759"/>
<feature type="domain" description="Matrin-type" evidence="14">
    <location>
        <begin position="372"/>
        <end position="402"/>
    </location>
</feature>
<dbReference type="InterPro" id="IPR013087">
    <property type="entry name" value="Znf_C2H2_type"/>
</dbReference>
<comment type="similarity">
    <text evidence="2">Belongs to the krueppel C2H2-type zinc-finger protein family.</text>
</comment>
<feature type="domain" description="ZAD" evidence="15">
    <location>
        <begin position="3"/>
        <end position="76"/>
    </location>
</feature>
<reference evidence="17" key="1">
    <citation type="journal article" date="2021" name="Elife">
        <title>Highly contiguous assemblies of 101 drosophilid genomes.</title>
        <authorList>
            <person name="Kim B.Y."/>
            <person name="Wang J.R."/>
            <person name="Miller D.E."/>
            <person name="Barmina O."/>
            <person name="Delaney E."/>
            <person name="Thompson A."/>
            <person name="Comeault A.A."/>
            <person name="Peede D."/>
            <person name="D'Agostino E.R."/>
            <person name="Pelaez J."/>
            <person name="Aguilar J.M."/>
            <person name="Haji D."/>
            <person name="Matsunaga T."/>
            <person name="Armstrong E.E."/>
            <person name="Zych M."/>
            <person name="Ogawa Y."/>
            <person name="Stamenkovic-Radak M."/>
            <person name="Jelic M."/>
            <person name="Veselinovic M.S."/>
            <person name="Tanaskovic M."/>
            <person name="Eric P."/>
            <person name="Gao J.J."/>
            <person name="Katoh T.K."/>
            <person name="Toda M.J."/>
            <person name="Watabe H."/>
            <person name="Watada M."/>
            <person name="Davis J.S."/>
            <person name="Moyle L.C."/>
            <person name="Manoli G."/>
            <person name="Bertolini E."/>
            <person name="Kostal V."/>
            <person name="Hawley R.S."/>
            <person name="Takahashi A."/>
            <person name="Jones C.D."/>
            <person name="Price D.K."/>
            <person name="Whiteman N."/>
            <person name="Kopp A."/>
            <person name="Matute D.R."/>
            <person name="Petrov D.A."/>
        </authorList>
    </citation>
    <scope>NUCLEOTIDE SEQUENCE [LARGE SCALE GENOMIC DNA]</scope>
</reference>
<dbReference type="SUPFAM" id="SSF57667">
    <property type="entry name" value="beta-beta-alpha zinc fingers"/>
    <property type="match status" value="2"/>
</dbReference>
<evidence type="ECO:0000256" key="8">
    <source>
        <dbReference type="ARBA" id="ARBA00023163"/>
    </source>
</evidence>
<feature type="domain" description="C2H2-type" evidence="13">
    <location>
        <begin position="284"/>
        <end position="312"/>
    </location>
</feature>
<evidence type="ECO:0000256" key="1">
    <source>
        <dbReference type="ARBA" id="ARBA00004123"/>
    </source>
</evidence>
<comment type="subcellular location">
    <subcellularLocation>
        <location evidence="1">Nucleus</location>
    </subcellularLocation>
</comment>
<dbReference type="FunFam" id="3.30.160.60:FF:000072">
    <property type="entry name" value="zinc finger protein 143 isoform X1"/>
    <property type="match status" value="1"/>
</dbReference>
<evidence type="ECO:0000256" key="9">
    <source>
        <dbReference type="ARBA" id="ARBA00023242"/>
    </source>
</evidence>
<feature type="domain" description="C2H2-type" evidence="13">
    <location>
        <begin position="313"/>
        <end position="340"/>
    </location>
</feature>
<dbReference type="FunFam" id="3.30.160.60:FF:000100">
    <property type="entry name" value="Zinc finger 45-like"/>
    <property type="match status" value="1"/>
</dbReference>
<dbReference type="EnsemblMetazoa" id="XM_017119852.2">
    <property type="protein sequence ID" value="XP_016975341.1"/>
    <property type="gene ID" value="LOC108041821"/>
</dbReference>
<keyword evidence="6 11" id="KW-0862">Zinc</keyword>
<reference evidence="16" key="3">
    <citation type="submission" date="2025-05" db="UniProtKB">
        <authorList>
            <consortium name="EnsemblMetazoa"/>
        </authorList>
    </citation>
    <scope>IDENTIFICATION</scope>
</reference>
<evidence type="ECO:0000256" key="3">
    <source>
        <dbReference type="ARBA" id="ARBA00022723"/>
    </source>
</evidence>
<evidence type="ECO:0000256" key="2">
    <source>
        <dbReference type="ARBA" id="ARBA00006991"/>
    </source>
</evidence>
<evidence type="ECO:0000256" key="10">
    <source>
        <dbReference type="PROSITE-ProRule" id="PRU00042"/>
    </source>
</evidence>
<evidence type="ECO:0000256" key="7">
    <source>
        <dbReference type="ARBA" id="ARBA00023015"/>
    </source>
</evidence>
<keyword evidence="5 10" id="KW-0863">Zinc-finger</keyword>
<organism evidence="18">
    <name type="scientific">Drosophila rhopaloa</name>
    <name type="common">Fruit fly</name>
    <dbReference type="NCBI Taxonomy" id="1041015"/>
    <lineage>
        <taxon>Eukaryota</taxon>
        <taxon>Metazoa</taxon>
        <taxon>Ecdysozoa</taxon>
        <taxon>Arthropoda</taxon>
        <taxon>Hexapoda</taxon>
        <taxon>Insecta</taxon>
        <taxon>Pterygota</taxon>
        <taxon>Neoptera</taxon>
        <taxon>Endopterygota</taxon>
        <taxon>Diptera</taxon>
        <taxon>Brachycera</taxon>
        <taxon>Muscomorpha</taxon>
        <taxon>Ephydroidea</taxon>
        <taxon>Drosophilidae</taxon>
        <taxon>Drosophila</taxon>
        <taxon>Sophophora</taxon>
    </lineage>
</organism>
<evidence type="ECO:0000313" key="18">
    <source>
        <dbReference type="RefSeq" id="XP_016975341.1"/>
    </source>
</evidence>
<dbReference type="PROSITE" id="PS50157">
    <property type="entry name" value="ZINC_FINGER_C2H2_2"/>
    <property type="match status" value="5"/>
</dbReference>
<dbReference type="PANTHER" id="PTHR47772">
    <property type="entry name" value="ZINC FINGER PROTEIN 200"/>
    <property type="match status" value="1"/>
</dbReference>
<feature type="binding site" evidence="11">
    <location>
        <position position="8"/>
    </location>
    <ligand>
        <name>Zn(2+)</name>
        <dbReference type="ChEBI" id="CHEBI:29105"/>
    </ligand>
</feature>
<name>A0A6P4EPW5_DRORH</name>